<dbReference type="EMBL" id="JACJTU010000009">
    <property type="protein sequence ID" value="MBD2734531.1"/>
    <property type="molecule type" value="Genomic_DNA"/>
</dbReference>
<gene>
    <name evidence="1" type="ORF">H6H03_11505</name>
</gene>
<proteinExistence type="predicted"/>
<dbReference type="Proteomes" id="UP000637383">
    <property type="component" value="Unassembled WGS sequence"/>
</dbReference>
<evidence type="ECO:0000313" key="2">
    <source>
        <dbReference type="Proteomes" id="UP000637383"/>
    </source>
</evidence>
<sequence>MATNWLRITHQSETIQLSWQRGYENPRLALDYLNFRKLAWYVVEFSAYLGDLKRVTR</sequence>
<keyword evidence="2" id="KW-1185">Reference proteome</keyword>
<organism evidence="1 2">
    <name type="scientific">Nostoc paludosum FACHB-159</name>
    <dbReference type="NCBI Taxonomy" id="2692908"/>
    <lineage>
        <taxon>Bacteria</taxon>
        <taxon>Bacillati</taxon>
        <taxon>Cyanobacteriota</taxon>
        <taxon>Cyanophyceae</taxon>
        <taxon>Nostocales</taxon>
        <taxon>Nostocaceae</taxon>
        <taxon>Nostoc</taxon>
    </lineage>
</organism>
<accession>A0ABR8K6S0</accession>
<reference evidence="1 2" key="1">
    <citation type="journal article" date="2020" name="ISME J.">
        <title>Comparative genomics reveals insights into cyanobacterial evolution and habitat adaptation.</title>
        <authorList>
            <person name="Chen M.Y."/>
            <person name="Teng W.K."/>
            <person name="Zhao L."/>
            <person name="Hu C.X."/>
            <person name="Zhou Y.K."/>
            <person name="Han B.P."/>
            <person name="Song L.R."/>
            <person name="Shu W.S."/>
        </authorList>
    </citation>
    <scope>NUCLEOTIDE SEQUENCE [LARGE SCALE GENOMIC DNA]</scope>
    <source>
        <strain evidence="1 2">FACHB-159</strain>
    </source>
</reference>
<evidence type="ECO:0000313" key="1">
    <source>
        <dbReference type="EMBL" id="MBD2734531.1"/>
    </source>
</evidence>
<name>A0ABR8K6S0_9NOSO</name>
<protein>
    <submittedName>
        <fullName evidence="1">Uncharacterized protein</fullName>
    </submittedName>
</protein>
<comment type="caution">
    <text evidence="1">The sequence shown here is derived from an EMBL/GenBank/DDBJ whole genome shotgun (WGS) entry which is preliminary data.</text>
</comment>